<dbReference type="WBParaSite" id="RSKR_0000315900.1">
    <property type="protein sequence ID" value="RSKR_0000315900.1"/>
    <property type="gene ID" value="RSKR_0000315900"/>
</dbReference>
<reference evidence="2" key="1">
    <citation type="submission" date="2016-11" db="UniProtKB">
        <authorList>
            <consortium name="WormBaseParasite"/>
        </authorList>
    </citation>
    <scope>IDENTIFICATION</scope>
    <source>
        <strain evidence="2">KR3021</strain>
    </source>
</reference>
<dbReference type="Proteomes" id="UP000095286">
    <property type="component" value="Unplaced"/>
</dbReference>
<protein>
    <submittedName>
        <fullName evidence="2">Paxillin</fullName>
    </submittedName>
</protein>
<sequence length="405" mass="45427">MPTRGGDQFVEAVRPALEALLSDLQLTAEVLRKSAQRNNEDAKSMNTLEASQRTSRQRHSTDIEPIYQEQNFRQTKSTTPKHGLDNLEQLLNDYSDKRRSRTDGDRELSVASAGRPTVSSLMNHLDSTSRTNLNAHNNVGQYNSMIGSLGNDISKHGVHTIPKGDCAGCDKPIIGQVVIALGKMWHPEHYVCCHCGEELGHRNFFERSGKAYCENDYHELFSPRCASCTGPIRDRCVTAMGKTFHTEHFVCVECGNDFGADGYHEKDGLPYCKADYFRLYAPKCKGCRNPIQQNFITALGSHWHPGCFVCKECSSPFNSGSFFDHNGMPFCETHYHQQKGSLCDSCKGPISGRCISAMGLKFHPEHFTCSYCNRQLTKGTFKESAGKPFCHKCYQKTSPSLQYYN</sequence>
<evidence type="ECO:0000313" key="1">
    <source>
        <dbReference type="Proteomes" id="UP000095286"/>
    </source>
</evidence>
<name>A0AC35TRK6_9BILA</name>
<proteinExistence type="predicted"/>
<evidence type="ECO:0000313" key="2">
    <source>
        <dbReference type="WBParaSite" id="RSKR_0000315900.1"/>
    </source>
</evidence>
<organism evidence="1 2">
    <name type="scientific">Rhabditophanes sp. KR3021</name>
    <dbReference type="NCBI Taxonomy" id="114890"/>
    <lineage>
        <taxon>Eukaryota</taxon>
        <taxon>Metazoa</taxon>
        <taxon>Ecdysozoa</taxon>
        <taxon>Nematoda</taxon>
        <taxon>Chromadorea</taxon>
        <taxon>Rhabditida</taxon>
        <taxon>Tylenchina</taxon>
        <taxon>Panagrolaimomorpha</taxon>
        <taxon>Strongyloidoidea</taxon>
        <taxon>Alloionematidae</taxon>
        <taxon>Rhabditophanes</taxon>
    </lineage>
</organism>
<accession>A0AC35TRK6</accession>